<evidence type="ECO:0000256" key="3">
    <source>
        <dbReference type="ARBA" id="ARBA00022833"/>
    </source>
</evidence>
<keyword evidence="7" id="KW-0539">Nucleus</keyword>
<dbReference type="Gene3D" id="4.10.240.10">
    <property type="entry name" value="Zn(2)-C6 fungal-type DNA-binding domain"/>
    <property type="match status" value="2"/>
</dbReference>
<evidence type="ECO:0000256" key="7">
    <source>
        <dbReference type="ARBA" id="ARBA00023242"/>
    </source>
</evidence>
<evidence type="ECO:0000256" key="6">
    <source>
        <dbReference type="ARBA" id="ARBA00023163"/>
    </source>
</evidence>
<dbReference type="Pfam" id="PF00172">
    <property type="entry name" value="Zn_clus"/>
    <property type="match status" value="1"/>
</dbReference>
<dbReference type="PANTHER" id="PTHR47782">
    <property type="entry name" value="ZN(II)2CYS6 TRANSCRIPTION FACTOR (EUROFUNG)-RELATED"/>
    <property type="match status" value="1"/>
</dbReference>
<evidence type="ECO:0000256" key="1">
    <source>
        <dbReference type="ARBA" id="ARBA00004123"/>
    </source>
</evidence>
<organism evidence="9 10">
    <name type="scientific">Bionectria ochroleuca</name>
    <name type="common">Gliocladium roseum</name>
    <dbReference type="NCBI Taxonomy" id="29856"/>
    <lineage>
        <taxon>Eukaryota</taxon>
        <taxon>Fungi</taxon>
        <taxon>Dikarya</taxon>
        <taxon>Ascomycota</taxon>
        <taxon>Pezizomycotina</taxon>
        <taxon>Sordariomycetes</taxon>
        <taxon>Hypocreomycetidae</taxon>
        <taxon>Hypocreales</taxon>
        <taxon>Bionectriaceae</taxon>
        <taxon>Clonostachys</taxon>
    </lineage>
</organism>
<dbReference type="EMBL" id="CABFNS010000742">
    <property type="protein sequence ID" value="VUC26102.1"/>
    <property type="molecule type" value="Genomic_DNA"/>
</dbReference>
<dbReference type="SUPFAM" id="SSF57701">
    <property type="entry name" value="Zn2/Cys6 DNA-binding domain"/>
    <property type="match status" value="1"/>
</dbReference>
<comment type="subcellular location">
    <subcellularLocation>
        <location evidence="1">Nucleus</location>
    </subcellularLocation>
</comment>
<evidence type="ECO:0000313" key="9">
    <source>
        <dbReference type="EMBL" id="VUC26102.1"/>
    </source>
</evidence>
<dbReference type="InterPro" id="IPR036864">
    <property type="entry name" value="Zn2-C6_fun-type_DNA-bd_sf"/>
</dbReference>
<accession>A0ABY6U879</accession>
<dbReference type="PROSITE" id="PS50048">
    <property type="entry name" value="ZN2_CY6_FUNGAL_2"/>
    <property type="match status" value="1"/>
</dbReference>
<gene>
    <name evidence="9" type="ORF">CLO192961_LOCUS179601</name>
</gene>
<name>A0ABY6U879_BIOOC</name>
<dbReference type="Pfam" id="PF04082">
    <property type="entry name" value="Fungal_trans"/>
    <property type="match status" value="2"/>
</dbReference>
<reference evidence="9 10" key="1">
    <citation type="submission" date="2019-06" db="EMBL/GenBank/DDBJ databases">
        <authorList>
            <person name="Broberg M."/>
        </authorList>
    </citation>
    <scope>NUCLEOTIDE SEQUENCE [LARGE SCALE GENOMIC DNA]</scope>
</reference>
<keyword evidence="3" id="KW-0862">Zinc</keyword>
<comment type="caution">
    <text evidence="9">The sequence shown here is derived from an EMBL/GenBank/DDBJ whole genome shotgun (WGS) entry which is preliminary data.</text>
</comment>
<dbReference type="InterPro" id="IPR001138">
    <property type="entry name" value="Zn2Cys6_DnaBD"/>
</dbReference>
<evidence type="ECO:0000256" key="4">
    <source>
        <dbReference type="ARBA" id="ARBA00023015"/>
    </source>
</evidence>
<keyword evidence="6" id="KW-0804">Transcription</keyword>
<keyword evidence="2" id="KW-0479">Metal-binding</keyword>
<dbReference type="CDD" id="cd00067">
    <property type="entry name" value="GAL4"/>
    <property type="match status" value="2"/>
</dbReference>
<evidence type="ECO:0000256" key="5">
    <source>
        <dbReference type="ARBA" id="ARBA00023125"/>
    </source>
</evidence>
<evidence type="ECO:0000313" key="10">
    <source>
        <dbReference type="Proteomes" id="UP000766486"/>
    </source>
</evidence>
<proteinExistence type="predicted"/>
<sequence length="1240" mass="139327">CDGNYPTCSHCERARVQCVGLDRGSEVEVPRSLVYYLEELVAQLELERGRLARNRPDSEGTTSQCNDIQPNEPLFSAATVSAEQFKTAYNLAAITAKESAPACSIGNRPRHVLPYYKTFFMNAELPFPLAFGSHRTIDVPSLSNGSSFTQLPDEVADKLMGVYLNRISPQYPIFSREDVNDIFGRFKLSASNPQMVTPDERFIIWMIMAIAVLSSTADDYRKLASVAESLRRNAFSHFDFGSQSNHATTTTIRQLLLLLQYGFLLPSSTNLWQVAGDAMRIAVGLGLHQDTPAESGFAEETVQSRKKLFWTLYALERSIAITSHRPYAIAGDQIHTSFLVSEDFPVTPDETSGKAPYIRFFDRLKFLRIQSEICSVNIGMRPPPNSHLTHETWIADTERRISDAMAHAVDPDWCMFMCRHATLLLHMPCARSPAPCERSIMKYFDAAVCTARAYWDLIESNNLDCPWHATHHCYEAGNLILYSLWHFRDLIKKHFTTNQVFEVVHQISGFFILVATRWAAAQHCGLLFDRLRTGALSFFRDENTSDPEQSFEARQLRELVFRENADLLYAREQPSPSVIGPSTFPTVFPEFEIDQLFVDNNTDFLNFLHLSDDVPVFDESCPEDMEMDVGHLDLPLAPQGPSLEEPNEPKKLMIDEAQFRALLLKIPVCSHCKRRRIKCDKNLPSCANCTRLNQECCYWDRASGEEASRNHVHALKLHAENLMTEIKELDRPVFVSNAHTSANVLEALAVAQPKAATSQPRYPNILTGGASDTAPESDIIPYPLFFGHTSSFARLVNIVGQRSVLLREDEITTSAIRSPAPSETICSSVILKVATDMPPDEARNLAWHYYRSIELVYPILGQELLHQTLDLTYSSPSSSTAGKGSLIHVRLYLVLAISLSLIDGKDQRLQIIADAYFAEAVSTGISRDYFVFPTTEALQLVLLLCVYAWMCPSSMDIWRLLGHASRMCLDIMEVHGSDKTRSSTASELYRTLYALENQVCICLGRPHQLPDGDEPPVSSPDVGPVTAGEMPSMVYKLARVQCRLHRDAIGHHSGREMQGLELESSPWPPPCVGEVKAWLENWNVGVETLCHVSPSPYKGDLKPLLKFWGISHYCQAVLLAKLVADQREEFPISSENELEACKELLYAIETLCQSSTPLIRGSLAANMLLQVFPWTWTHSHLLYTALMVLLQHMQDGQLPDSETRQLFHTNLERLVSLEQLGSRGATGLASCLNKIIPQYY</sequence>
<keyword evidence="10" id="KW-1185">Reference proteome</keyword>
<dbReference type="SMART" id="SM00066">
    <property type="entry name" value="GAL4"/>
    <property type="match status" value="1"/>
</dbReference>
<dbReference type="SMART" id="SM00906">
    <property type="entry name" value="Fungal_trans"/>
    <property type="match status" value="2"/>
</dbReference>
<evidence type="ECO:0000256" key="2">
    <source>
        <dbReference type="ARBA" id="ARBA00022723"/>
    </source>
</evidence>
<feature type="domain" description="Zn(2)-C6 fungal-type" evidence="8">
    <location>
        <begin position="668"/>
        <end position="698"/>
    </location>
</feature>
<evidence type="ECO:0000259" key="8">
    <source>
        <dbReference type="PROSITE" id="PS50048"/>
    </source>
</evidence>
<dbReference type="PANTHER" id="PTHR47782:SF1">
    <property type="entry name" value="PYRIMIDINE PATHWAY REGULATORY PROTEIN 1"/>
    <property type="match status" value="1"/>
</dbReference>
<feature type="non-terminal residue" evidence="9">
    <location>
        <position position="1"/>
    </location>
</feature>
<keyword evidence="4" id="KW-0805">Transcription regulation</keyword>
<dbReference type="Proteomes" id="UP000766486">
    <property type="component" value="Unassembled WGS sequence"/>
</dbReference>
<dbReference type="InterPro" id="IPR007219">
    <property type="entry name" value="XnlR_reg_dom"/>
</dbReference>
<dbReference type="InterPro" id="IPR052202">
    <property type="entry name" value="Yeast_MetPath_Reg"/>
</dbReference>
<dbReference type="CDD" id="cd12148">
    <property type="entry name" value="fungal_TF_MHR"/>
    <property type="match status" value="2"/>
</dbReference>
<keyword evidence="5" id="KW-0238">DNA-binding</keyword>
<protein>
    <recommendedName>
        <fullName evidence="8">Zn(2)-C6 fungal-type domain-containing protein</fullName>
    </recommendedName>
</protein>